<dbReference type="OrthoDB" id="6426170at2759"/>
<organism evidence="3 4">
    <name type="scientific">Trichonephila clavata</name>
    <name type="common">Joro spider</name>
    <name type="synonym">Nephila clavata</name>
    <dbReference type="NCBI Taxonomy" id="2740835"/>
    <lineage>
        <taxon>Eukaryota</taxon>
        <taxon>Metazoa</taxon>
        <taxon>Ecdysozoa</taxon>
        <taxon>Arthropoda</taxon>
        <taxon>Chelicerata</taxon>
        <taxon>Arachnida</taxon>
        <taxon>Araneae</taxon>
        <taxon>Araneomorphae</taxon>
        <taxon>Entelegynae</taxon>
        <taxon>Araneoidea</taxon>
        <taxon>Nephilidae</taxon>
        <taxon>Trichonephila</taxon>
    </lineage>
</organism>
<protein>
    <recommendedName>
        <fullName evidence="2">BTB domain-containing protein</fullName>
    </recommendedName>
</protein>
<dbReference type="InterPro" id="IPR011333">
    <property type="entry name" value="SKP1/BTB/POZ_sf"/>
</dbReference>
<dbReference type="AlphaFoldDB" id="A0A8X6J205"/>
<feature type="domain" description="BTB" evidence="2">
    <location>
        <begin position="114"/>
        <end position="189"/>
    </location>
</feature>
<dbReference type="CDD" id="cd18186">
    <property type="entry name" value="BTB_POZ_ZBTB_KLHL-like"/>
    <property type="match status" value="1"/>
</dbReference>
<feature type="region of interest" description="Disordered" evidence="1">
    <location>
        <begin position="1"/>
        <end position="37"/>
    </location>
</feature>
<dbReference type="InterPro" id="IPR000210">
    <property type="entry name" value="BTB/POZ_dom"/>
</dbReference>
<dbReference type="Proteomes" id="UP000887116">
    <property type="component" value="Unassembled WGS sequence"/>
</dbReference>
<name>A0A8X6J205_TRICU</name>
<evidence type="ECO:0000256" key="1">
    <source>
        <dbReference type="SAM" id="MobiDB-lite"/>
    </source>
</evidence>
<dbReference type="Gene3D" id="3.30.710.10">
    <property type="entry name" value="Potassium Channel Kv1.1, Chain A"/>
    <property type="match status" value="1"/>
</dbReference>
<feature type="compositionally biased region" description="Basic and acidic residues" evidence="1">
    <location>
        <begin position="7"/>
        <end position="28"/>
    </location>
</feature>
<gene>
    <name evidence="3" type="primary">AVEN_165906_1</name>
    <name evidence="3" type="ORF">TNCT_83291</name>
</gene>
<sequence>MVVVQSKTEETSRQKLTKEERKLNEVKNKSLPQTKKASVPGISTDELQSVVQYSVKNDIKFIKEIISYLMTVEETFVEEDSENENEWNMNIKTMDNVEFAIPFKNGKESFGSKLVACSPVFETMLEHPMLERFHKMVELPDIHSQTFINFLTYLNRDDFKDESLSDVFHLYQFADKYLIKDLMRMCADKMGPYFSLDNIDDVEMLAKLHSDDFLLQLVKSFKKENITWEVSYPKTDDVWNDHRNLFEKTENEPDREFDFYR</sequence>
<dbReference type="SUPFAM" id="SSF54695">
    <property type="entry name" value="POZ domain"/>
    <property type="match status" value="1"/>
</dbReference>
<reference evidence="3" key="1">
    <citation type="submission" date="2020-07" db="EMBL/GenBank/DDBJ databases">
        <title>Multicomponent nature underlies the extraordinary mechanical properties of spider dragline silk.</title>
        <authorList>
            <person name="Kono N."/>
            <person name="Nakamura H."/>
            <person name="Mori M."/>
            <person name="Yoshida Y."/>
            <person name="Ohtoshi R."/>
            <person name="Malay A.D."/>
            <person name="Moran D.A.P."/>
            <person name="Tomita M."/>
            <person name="Numata K."/>
            <person name="Arakawa K."/>
        </authorList>
    </citation>
    <scope>NUCLEOTIDE SEQUENCE</scope>
</reference>
<comment type="caution">
    <text evidence="3">The sequence shown here is derived from an EMBL/GenBank/DDBJ whole genome shotgun (WGS) entry which is preliminary data.</text>
</comment>
<dbReference type="PANTHER" id="PTHR24413">
    <property type="entry name" value="SPECKLE-TYPE POZ PROTEIN"/>
    <property type="match status" value="1"/>
</dbReference>
<evidence type="ECO:0000313" key="3">
    <source>
        <dbReference type="EMBL" id="GFR16485.1"/>
    </source>
</evidence>
<evidence type="ECO:0000259" key="2">
    <source>
        <dbReference type="Pfam" id="PF00651"/>
    </source>
</evidence>
<dbReference type="EMBL" id="BMAO01017546">
    <property type="protein sequence ID" value="GFR16485.1"/>
    <property type="molecule type" value="Genomic_DNA"/>
</dbReference>
<evidence type="ECO:0000313" key="4">
    <source>
        <dbReference type="Proteomes" id="UP000887116"/>
    </source>
</evidence>
<proteinExistence type="predicted"/>
<accession>A0A8X6J205</accession>
<keyword evidence="4" id="KW-1185">Reference proteome</keyword>
<dbReference type="Pfam" id="PF00651">
    <property type="entry name" value="BTB"/>
    <property type="match status" value="1"/>
</dbReference>